<keyword evidence="3" id="KW-1185">Reference proteome</keyword>
<gene>
    <name evidence="2" type="ORF">L2Y54_14125</name>
</gene>
<name>A0ABY3SWK2_9GAMM</name>
<accession>A0ABY3SWK2</accession>
<dbReference type="Pfam" id="PF18475">
    <property type="entry name" value="PIN7"/>
    <property type="match status" value="1"/>
</dbReference>
<organism evidence="2 3">
    <name type="scientific">Thiothrix winogradskyi</name>
    <dbReference type="NCBI Taxonomy" id="96472"/>
    <lineage>
        <taxon>Bacteria</taxon>
        <taxon>Pseudomonadati</taxon>
        <taxon>Pseudomonadota</taxon>
        <taxon>Gammaproteobacteria</taxon>
        <taxon>Thiotrichales</taxon>
        <taxon>Thiotrichaceae</taxon>
        <taxon>Thiothrix</taxon>
    </lineage>
</organism>
<evidence type="ECO:0000313" key="3">
    <source>
        <dbReference type="Proteomes" id="UP001054801"/>
    </source>
</evidence>
<dbReference type="RefSeq" id="WP_236496934.1">
    <property type="nucleotide sequence ID" value="NZ_CP091244.1"/>
</dbReference>
<sequence>MENPKRTNYIFVDFENTQVHDIGLISGKPVILLLVIGDKQKQLPISLIKQLLAHADQVGLIEANCAGKNALDFVLSFHVGQWAKQDPTGYFHIVSKDKGFDPLITHLKQLKVSAARHDEFAQIPVFVDLPALPVADKITLLTERLTKHVANRPATRNSLMSHIHSIFAKKLTDNEVIALVEQLEQLKLIKISADNKVSYLMRVIPSVEPIASE</sequence>
<dbReference type="EMBL" id="CP091244">
    <property type="protein sequence ID" value="UJS23075.1"/>
    <property type="molecule type" value="Genomic_DNA"/>
</dbReference>
<proteinExistence type="predicted"/>
<dbReference type="Proteomes" id="UP001054801">
    <property type="component" value="Chromosome"/>
</dbReference>
<reference evidence="2" key="1">
    <citation type="journal article" date="2022" name="Microorganisms">
        <title>Two New Species of Filamentous Sulfur Bacteria of the Genus Thiothrix, Thiothrix winogradskyi sp. nov. and 'Candidatus Thiothrix sulfatifontis' sp. nov.</title>
        <authorList>
            <person name="Ravin N.V."/>
            <person name="Rossetti S."/>
            <person name="Beletsky A.V."/>
            <person name="Kadnikov V.V."/>
            <person name="Rudenko T.S."/>
            <person name="Smolyakov D.D."/>
            <person name="Moskvitina M.I."/>
            <person name="Gureeva M.V."/>
            <person name="Mardanov A.V."/>
            <person name="Grabovich M.Y."/>
        </authorList>
    </citation>
    <scope>NUCLEOTIDE SEQUENCE</scope>
    <source>
        <strain evidence="2">CT3</strain>
    </source>
</reference>
<feature type="domain" description="PIN-like" evidence="1">
    <location>
        <begin position="11"/>
        <end position="109"/>
    </location>
</feature>
<evidence type="ECO:0000259" key="1">
    <source>
        <dbReference type="Pfam" id="PF18475"/>
    </source>
</evidence>
<evidence type="ECO:0000313" key="2">
    <source>
        <dbReference type="EMBL" id="UJS23075.1"/>
    </source>
</evidence>
<dbReference type="InterPro" id="IPR041494">
    <property type="entry name" value="PIN7"/>
</dbReference>
<protein>
    <submittedName>
        <fullName evidence="2">PIN domain-containing protein</fullName>
    </submittedName>
</protein>